<reference evidence="1" key="1">
    <citation type="journal article" date="2020" name="J Insects Food Feed">
        <title>The yellow mealworm (Tenebrio molitor) genome: a resource for the emerging insects as food and feed industry.</title>
        <authorList>
            <person name="Eriksson T."/>
            <person name="Andere A."/>
            <person name="Kelstrup H."/>
            <person name="Emery V."/>
            <person name="Picard C."/>
        </authorList>
    </citation>
    <scope>NUCLEOTIDE SEQUENCE</scope>
    <source>
        <strain evidence="1">Stoneville</strain>
        <tissue evidence="1">Whole head</tissue>
    </source>
</reference>
<reference evidence="1" key="2">
    <citation type="submission" date="2021-08" db="EMBL/GenBank/DDBJ databases">
        <authorList>
            <person name="Eriksson T."/>
        </authorList>
    </citation>
    <scope>NUCLEOTIDE SEQUENCE</scope>
    <source>
        <strain evidence="1">Stoneville</strain>
        <tissue evidence="1">Whole head</tissue>
    </source>
</reference>
<accession>A0A8J6HGX6</accession>
<protein>
    <submittedName>
        <fullName evidence="1">Uncharacterized protein</fullName>
    </submittedName>
</protein>
<comment type="caution">
    <text evidence="1">The sequence shown here is derived from an EMBL/GenBank/DDBJ whole genome shotgun (WGS) entry which is preliminary data.</text>
</comment>
<gene>
    <name evidence="1" type="ORF">GEV33_008593</name>
</gene>
<dbReference type="EMBL" id="JABDTM020024531">
    <property type="protein sequence ID" value="KAH0814198.1"/>
    <property type="molecule type" value="Genomic_DNA"/>
</dbReference>
<evidence type="ECO:0000313" key="1">
    <source>
        <dbReference type="EMBL" id="KAH0814198.1"/>
    </source>
</evidence>
<evidence type="ECO:0000313" key="2">
    <source>
        <dbReference type="Proteomes" id="UP000719412"/>
    </source>
</evidence>
<name>A0A8J6HGX6_TENMO</name>
<organism evidence="1 2">
    <name type="scientific">Tenebrio molitor</name>
    <name type="common">Yellow mealworm beetle</name>
    <dbReference type="NCBI Taxonomy" id="7067"/>
    <lineage>
        <taxon>Eukaryota</taxon>
        <taxon>Metazoa</taxon>
        <taxon>Ecdysozoa</taxon>
        <taxon>Arthropoda</taxon>
        <taxon>Hexapoda</taxon>
        <taxon>Insecta</taxon>
        <taxon>Pterygota</taxon>
        <taxon>Neoptera</taxon>
        <taxon>Endopterygota</taxon>
        <taxon>Coleoptera</taxon>
        <taxon>Polyphaga</taxon>
        <taxon>Cucujiformia</taxon>
        <taxon>Tenebrionidae</taxon>
        <taxon>Tenebrio</taxon>
    </lineage>
</organism>
<dbReference type="AlphaFoldDB" id="A0A8J6HGX6"/>
<keyword evidence="2" id="KW-1185">Reference proteome</keyword>
<sequence length="249" mass="27457">MTANGNVTKSKPQKTFTYRLDFLSVLLRACPFHRQNIRSSEIRADYRLHPKVSFLTQLTVLHNKQNDFFSIVGERSLFAGAPALAFSVQKWSPGIRKRAKNPLTSLSLLSLLNSSSDSNLLFWSGTTRGILKMNLGLGCSYRPMDSKGSIPARADVGSFIECISLDTESGPPVSWLRRRGCKGRGPAEAANGGRAVPLSGNYRRLAATKANRDGEPMKDRYAIGERRWCCDVRANGDTPCKGILVHVLV</sequence>
<proteinExistence type="predicted"/>
<dbReference type="Proteomes" id="UP000719412">
    <property type="component" value="Unassembled WGS sequence"/>
</dbReference>